<evidence type="ECO:0000313" key="5">
    <source>
        <dbReference type="EMBL" id="NID08600.1"/>
    </source>
</evidence>
<dbReference type="SUPFAM" id="SSF56601">
    <property type="entry name" value="beta-lactamase/transpeptidase-like"/>
    <property type="match status" value="1"/>
</dbReference>
<reference evidence="6" key="1">
    <citation type="submission" date="2019-09" db="EMBL/GenBank/DDBJ databases">
        <authorList>
            <person name="Jung D.-H."/>
        </authorList>
    </citation>
    <scope>NUCLEOTIDE SEQUENCE [LARGE SCALE GENOMIC DNA]</scope>
    <source>
        <strain evidence="6">JA-25</strain>
    </source>
</reference>
<dbReference type="Pfam" id="PF13354">
    <property type="entry name" value="Beta-lactamase2"/>
    <property type="match status" value="1"/>
</dbReference>
<gene>
    <name evidence="5" type="ORF">F7231_00325</name>
</gene>
<sequence length="390" mass="42763">MSSPVYRSGWPFVKRDSSLLALPPIFRLSIVLYAMRLFLLACLFLSGTYLATAQSPSPDPVVDFLRTYPTRSALYLIRNDTVLISQRPDQKMPLASAVKTIIAIEFAQQAAAGKIDPNERIPLTDVDLYYLPNTDGGAHPAWKQRLAQQNLISNGTVPLLDVAKGMIMFSSNANTEYLLDRLGPKAVNANLKTLKLPNHDQIYPIVAALMLYSAAPADSAKAAKAVRSLSANAYAARCQAIHEQLKNDRSGAYKQGFIFPDMNLQKSWSDRLPGSTVREYASVMQKIISRTYFPTAVQTVLDSIMEWPFVANPGNKDVYKHLGMKGGSTAFVLTNAFYAETTKGNRVAAAVFFNNLTAAEFSLLSKELNNITIRCISKAQSAALAAALVK</sequence>
<evidence type="ECO:0000259" key="4">
    <source>
        <dbReference type="Pfam" id="PF13354"/>
    </source>
</evidence>
<dbReference type="EC" id="3.5.2.6" evidence="3"/>
<feature type="domain" description="Beta-lactamase class A catalytic" evidence="4">
    <location>
        <begin position="84"/>
        <end position="199"/>
    </location>
</feature>
<comment type="caution">
    <text evidence="5">The sequence shown here is derived from an EMBL/GenBank/DDBJ whole genome shotgun (WGS) entry which is preliminary data.</text>
</comment>
<dbReference type="Gene3D" id="3.40.710.10">
    <property type="entry name" value="DD-peptidase/beta-lactamase superfamily"/>
    <property type="match status" value="1"/>
</dbReference>
<evidence type="ECO:0000256" key="3">
    <source>
        <dbReference type="ARBA" id="ARBA00012865"/>
    </source>
</evidence>
<evidence type="ECO:0000256" key="2">
    <source>
        <dbReference type="ARBA" id="ARBA00009009"/>
    </source>
</evidence>
<dbReference type="GO" id="GO:0016787">
    <property type="term" value="F:hydrolase activity"/>
    <property type="evidence" value="ECO:0007669"/>
    <property type="project" value="UniProtKB-KW"/>
</dbReference>
<proteinExistence type="inferred from homology"/>
<dbReference type="InterPro" id="IPR012338">
    <property type="entry name" value="Beta-lactam/transpept-like"/>
</dbReference>
<comment type="similarity">
    <text evidence="2">Belongs to the class-A beta-lactamase family.</text>
</comment>
<evidence type="ECO:0000256" key="1">
    <source>
        <dbReference type="ARBA" id="ARBA00001526"/>
    </source>
</evidence>
<reference evidence="6" key="2">
    <citation type="submission" date="2023-07" db="EMBL/GenBank/DDBJ databases">
        <authorList>
            <person name="Jung D.-H."/>
        </authorList>
    </citation>
    <scope>NUCLEOTIDE SEQUENCE [LARGE SCALE GENOMIC DNA]</scope>
    <source>
        <strain evidence="6">JA-25</strain>
    </source>
</reference>
<name>A0ABX0Q977_9BACT</name>
<dbReference type="InterPro" id="IPR045155">
    <property type="entry name" value="Beta-lactam_cat"/>
</dbReference>
<protein>
    <recommendedName>
        <fullName evidence="3">beta-lactamase</fullName>
        <ecNumber evidence="3">3.5.2.6</ecNumber>
    </recommendedName>
</protein>
<comment type="catalytic activity">
    <reaction evidence="1">
        <text>a beta-lactam + H2O = a substituted beta-amino acid</text>
        <dbReference type="Rhea" id="RHEA:20401"/>
        <dbReference type="ChEBI" id="CHEBI:15377"/>
        <dbReference type="ChEBI" id="CHEBI:35627"/>
        <dbReference type="ChEBI" id="CHEBI:140347"/>
        <dbReference type="EC" id="3.5.2.6"/>
    </reaction>
</comment>
<organism evidence="5 6">
    <name type="scientific">Fibrivirga algicola</name>
    <dbReference type="NCBI Taxonomy" id="2950420"/>
    <lineage>
        <taxon>Bacteria</taxon>
        <taxon>Pseudomonadati</taxon>
        <taxon>Bacteroidota</taxon>
        <taxon>Cytophagia</taxon>
        <taxon>Cytophagales</taxon>
        <taxon>Spirosomataceae</taxon>
        <taxon>Fibrivirga</taxon>
    </lineage>
</organism>
<dbReference type="InterPro" id="IPR000871">
    <property type="entry name" value="Beta-lactam_class-A"/>
</dbReference>
<keyword evidence="6" id="KW-1185">Reference proteome</keyword>
<dbReference type="Proteomes" id="UP000606008">
    <property type="component" value="Unassembled WGS sequence"/>
</dbReference>
<dbReference type="EMBL" id="WAEL01000001">
    <property type="protein sequence ID" value="NID08600.1"/>
    <property type="molecule type" value="Genomic_DNA"/>
</dbReference>
<keyword evidence="5" id="KW-0378">Hydrolase</keyword>
<dbReference type="PANTHER" id="PTHR35333:SF3">
    <property type="entry name" value="BETA-LACTAMASE-TYPE TRANSPEPTIDASE FOLD CONTAINING PROTEIN"/>
    <property type="match status" value="1"/>
</dbReference>
<dbReference type="PANTHER" id="PTHR35333">
    <property type="entry name" value="BETA-LACTAMASE"/>
    <property type="match status" value="1"/>
</dbReference>
<accession>A0ABX0Q977</accession>
<evidence type="ECO:0000313" key="6">
    <source>
        <dbReference type="Proteomes" id="UP000606008"/>
    </source>
</evidence>